<gene>
    <name evidence="4" type="ORF">GCM10007112_01250</name>
    <name evidence="3" type="ORF">Vsou_11820</name>
</gene>
<dbReference type="Gene3D" id="3.30.470.20">
    <property type="entry name" value="ATP-grasp fold, B domain"/>
    <property type="match status" value="1"/>
</dbReference>
<feature type="domain" description="ATP-grasp" evidence="2">
    <location>
        <begin position="122"/>
        <end position="319"/>
    </location>
</feature>
<keyword evidence="1" id="KW-0067">ATP-binding</keyword>
<keyword evidence="6" id="KW-1185">Reference proteome</keyword>
<reference evidence="3" key="4">
    <citation type="journal article" date="2023" name="Microbiol. Resour. Announc.">
        <title>Complete Genome Sequence of Vulcanisaeta souniana Strain IC-059, a Hyperthermophilic Archaeon Isolated from Hot Spring Water in Japan.</title>
        <authorList>
            <person name="Kato S."/>
            <person name="Itoh T."/>
            <person name="Wu L."/>
            <person name="Ma J."/>
            <person name="Ohkuma M."/>
        </authorList>
    </citation>
    <scope>NUCLEOTIDE SEQUENCE</scope>
    <source>
        <strain evidence="3">JCM 11219</strain>
    </source>
</reference>
<evidence type="ECO:0000313" key="4">
    <source>
        <dbReference type="EMBL" id="GGI67952.1"/>
    </source>
</evidence>
<evidence type="ECO:0000256" key="1">
    <source>
        <dbReference type="PROSITE-ProRule" id="PRU00409"/>
    </source>
</evidence>
<dbReference type="InterPro" id="IPR011761">
    <property type="entry name" value="ATP-grasp"/>
</dbReference>
<evidence type="ECO:0000313" key="3">
    <source>
        <dbReference type="EMBL" id="BDR92089.1"/>
    </source>
</evidence>
<accession>A0A830E3V2</accession>
<organism evidence="4 5">
    <name type="scientific">Vulcanisaeta souniana JCM 11219</name>
    <dbReference type="NCBI Taxonomy" id="1293586"/>
    <lineage>
        <taxon>Archaea</taxon>
        <taxon>Thermoproteota</taxon>
        <taxon>Thermoprotei</taxon>
        <taxon>Thermoproteales</taxon>
        <taxon>Thermoproteaceae</taxon>
        <taxon>Vulcanisaeta</taxon>
    </lineage>
</organism>
<reference evidence="6" key="3">
    <citation type="submission" date="2022-09" db="EMBL/GenBank/DDBJ databases">
        <title>Complete genome sequence of Vulcanisaeta souniana.</title>
        <authorList>
            <person name="Kato S."/>
            <person name="Itoh T."/>
            <person name="Ohkuma M."/>
        </authorList>
    </citation>
    <scope>NUCLEOTIDE SEQUENCE [LARGE SCALE GENOMIC DNA]</scope>
    <source>
        <strain evidence="6">JCM 11219</strain>
    </source>
</reference>
<dbReference type="EMBL" id="BMNM01000001">
    <property type="protein sequence ID" value="GGI67952.1"/>
    <property type="molecule type" value="Genomic_DNA"/>
</dbReference>
<evidence type="ECO:0000313" key="6">
    <source>
        <dbReference type="Proteomes" id="UP001060771"/>
    </source>
</evidence>
<dbReference type="GO" id="GO:0046872">
    <property type="term" value="F:metal ion binding"/>
    <property type="evidence" value="ECO:0007669"/>
    <property type="project" value="InterPro"/>
</dbReference>
<dbReference type="Proteomes" id="UP000657075">
    <property type="component" value="Unassembled WGS sequence"/>
</dbReference>
<dbReference type="EMBL" id="AP026830">
    <property type="protein sequence ID" value="BDR92089.1"/>
    <property type="molecule type" value="Genomic_DNA"/>
</dbReference>
<keyword evidence="1" id="KW-0547">Nucleotide-binding</keyword>
<name>A0A830E3V2_9CREN</name>
<dbReference type="Gene3D" id="3.40.50.20">
    <property type="match status" value="1"/>
</dbReference>
<dbReference type="OrthoDB" id="23386at2157"/>
<reference evidence="4" key="1">
    <citation type="journal article" date="2014" name="Int. J. Syst. Evol. Microbiol.">
        <title>Complete genome sequence of Corynebacterium casei LMG S-19264T (=DSM 44701T), isolated from a smear-ripened cheese.</title>
        <authorList>
            <consortium name="US DOE Joint Genome Institute (JGI-PGF)"/>
            <person name="Walter F."/>
            <person name="Albersmeier A."/>
            <person name="Kalinowski J."/>
            <person name="Ruckert C."/>
        </authorList>
    </citation>
    <scope>NUCLEOTIDE SEQUENCE</scope>
    <source>
        <strain evidence="4">JCM 11219</strain>
    </source>
</reference>
<dbReference type="RefSeq" id="WP_188602264.1">
    <property type="nucleotide sequence ID" value="NZ_AP026830.1"/>
</dbReference>
<dbReference type="AlphaFoldDB" id="A0A830E3V2"/>
<reference evidence="4" key="2">
    <citation type="submission" date="2020-09" db="EMBL/GenBank/DDBJ databases">
        <authorList>
            <person name="Sun Q."/>
            <person name="Ohkuma M."/>
        </authorList>
    </citation>
    <scope>NUCLEOTIDE SEQUENCE</scope>
    <source>
        <strain evidence="4">JCM 11219</strain>
    </source>
</reference>
<sequence length="366" mass="41551">MRSARVLITGIGGIGGVNFVNALRLAERQVDLRLYLVGTDHNPYYIHFANVDARYRTPRHDDPTFLSTLLDIIKRHGIEFLHPHPSVDANVVASNRGLFDSINVRAYLPSPESIAPDKALIADKMIKAGVPAPRTMSIKVLDDIDEAFSRLGSPLWIRARRGAGGRLSLRVNNPEEAKLWVRLNVLQSRASIEDFIIQEYLPGRDVAFDSLWYRGRLITSYARERIEYPFKHISLSGITGTPSVARTISDEEVNKVGVRAVLALDPEPHGFYSVDLKEDLNGRFRVTEVDGKWHTTAPLWGLSMARAYQDPRYNLAYVYLALGMWDELPWDLPQYDLFPSDHYLIRQMDSGVLLMRGRDGNLWRIL</sequence>
<protein>
    <recommendedName>
        <fullName evidence="2">ATP-grasp domain-containing protein</fullName>
    </recommendedName>
</protein>
<dbReference type="SUPFAM" id="SSF56059">
    <property type="entry name" value="Glutathione synthetase ATP-binding domain-like"/>
    <property type="match status" value="1"/>
</dbReference>
<dbReference type="GeneID" id="76206728"/>
<dbReference type="GO" id="GO:0005524">
    <property type="term" value="F:ATP binding"/>
    <property type="evidence" value="ECO:0007669"/>
    <property type="project" value="UniProtKB-UniRule"/>
</dbReference>
<dbReference type="Proteomes" id="UP001060771">
    <property type="component" value="Chromosome"/>
</dbReference>
<evidence type="ECO:0000259" key="2">
    <source>
        <dbReference type="PROSITE" id="PS50975"/>
    </source>
</evidence>
<evidence type="ECO:0000313" key="5">
    <source>
        <dbReference type="Proteomes" id="UP000657075"/>
    </source>
</evidence>
<proteinExistence type="predicted"/>
<dbReference type="PROSITE" id="PS50975">
    <property type="entry name" value="ATP_GRASP"/>
    <property type="match status" value="1"/>
</dbReference>